<dbReference type="EMBL" id="BGPR01061876">
    <property type="protein sequence ID" value="GBO37449.1"/>
    <property type="molecule type" value="Genomic_DNA"/>
</dbReference>
<protein>
    <submittedName>
        <fullName evidence="1">Uncharacterized protein</fullName>
    </submittedName>
</protein>
<sequence length="141" mass="16135">PASIRGLILIREEAWMRNVCLLELDSNKLGKIGLLDMGQCLLKRRGLSQNLIDYNAKNFLKLSPIRSMQRKDVTVKNSTIPLPYFDELPCFRPLVSVSKRQETPGWLYSGCRVSTVITTQYAISKSLKIGIHFQMEKCFNK</sequence>
<proteinExistence type="predicted"/>
<evidence type="ECO:0000313" key="1">
    <source>
        <dbReference type="EMBL" id="GBO37449.1"/>
    </source>
</evidence>
<feature type="non-terminal residue" evidence="1">
    <location>
        <position position="1"/>
    </location>
</feature>
<name>A0A4Y2WJR5_ARAVE</name>
<dbReference type="AlphaFoldDB" id="A0A4Y2WJR5"/>
<reference evidence="1 2" key="1">
    <citation type="journal article" date="2019" name="Sci. Rep.">
        <title>Orb-weaving spider Araneus ventricosus genome elucidates the spidroin gene catalogue.</title>
        <authorList>
            <person name="Kono N."/>
            <person name="Nakamura H."/>
            <person name="Ohtoshi R."/>
            <person name="Moran D.A.P."/>
            <person name="Shinohara A."/>
            <person name="Yoshida Y."/>
            <person name="Fujiwara M."/>
            <person name="Mori M."/>
            <person name="Tomita M."/>
            <person name="Arakawa K."/>
        </authorList>
    </citation>
    <scope>NUCLEOTIDE SEQUENCE [LARGE SCALE GENOMIC DNA]</scope>
</reference>
<keyword evidence="2" id="KW-1185">Reference proteome</keyword>
<accession>A0A4Y2WJR5</accession>
<organism evidence="1 2">
    <name type="scientific">Araneus ventricosus</name>
    <name type="common">Orbweaver spider</name>
    <name type="synonym">Epeira ventricosa</name>
    <dbReference type="NCBI Taxonomy" id="182803"/>
    <lineage>
        <taxon>Eukaryota</taxon>
        <taxon>Metazoa</taxon>
        <taxon>Ecdysozoa</taxon>
        <taxon>Arthropoda</taxon>
        <taxon>Chelicerata</taxon>
        <taxon>Arachnida</taxon>
        <taxon>Araneae</taxon>
        <taxon>Araneomorphae</taxon>
        <taxon>Entelegynae</taxon>
        <taxon>Araneoidea</taxon>
        <taxon>Araneidae</taxon>
        <taxon>Araneus</taxon>
    </lineage>
</organism>
<gene>
    <name evidence="1" type="ORF">AVEN_147753_1</name>
</gene>
<evidence type="ECO:0000313" key="2">
    <source>
        <dbReference type="Proteomes" id="UP000499080"/>
    </source>
</evidence>
<comment type="caution">
    <text evidence="1">The sequence shown here is derived from an EMBL/GenBank/DDBJ whole genome shotgun (WGS) entry which is preliminary data.</text>
</comment>
<dbReference type="Proteomes" id="UP000499080">
    <property type="component" value="Unassembled WGS sequence"/>
</dbReference>